<dbReference type="Pfam" id="PF13006">
    <property type="entry name" value="Nterm_IS4"/>
    <property type="match status" value="1"/>
</dbReference>
<dbReference type="Proteomes" id="UP000004199">
    <property type="component" value="Unassembled WGS sequence"/>
</dbReference>
<dbReference type="PATRIC" id="fig|766140.3.peg.1997"/>
<evidence type="ECO:0000256" key="1">
    <source>
        <dbReference type="SAM" id="MobiDB-lite"/>
    </source>
</evidence>
<evidence type="ECO:0000259" key="2">
    <source>
        <dbReference type="Pfam" id="PF13006"/>
    </source>
</evidence>
<organism evidence="3 4">
    <name type="scientific">Shigella boydii 4444-74</name>
    <dbReference type="NCBI Taxonomy" id="766140"/>
    <lineage>
        <taxon>Bacteria</taxon>
        <taxon>Pseudomonadati</taxon>
        <taxon>Pseudomonadota</taxon>
        <taxon>Gammaproteobacteria</taxon>
        <taxon>Enterobacterales</taxon>
        <taxon>Enterobacteriaceae</taxon>
        <taxon>Shigella</taxon>
    </lineage>
</organism>
<gene>
    <name evidence="3" type="ORF">SB444474_1871</name>
</gene>
<comment type="caution">
    <text evidence="3">The sequence shown here is derived from an EMBL/GenBank/DDBJ whole genome shotgun (WGS) entry which is preliminary data.</text>
</comment>
<dbReference type="AlphaFoldDB" id="I6E6H9"/>
<reference evidence="3 4" key="1">
    <citation type="submission" date="2012-03" db="EMBL/GenBank/DDBJ databases">
        <authorList>
            <person name="Rasko D."/>
            <person name="Redman J."/>
            <person name="Daugherty S.C."/>
            <person name="Tallon L."/>
            <person name="Sadzewicz L."/>
            <person name="Jones K."/>
            <person name="Santana-Cruz I."/>
            <person name="Liu X."/>
        </authorList>
    </citation>
    <scope>NUCLEOTIDE SEQUENCE [LARGE SCALE GENOMIC DNA]</scope>
    <source>
        <strain evidence="3 4">4444-74</strain>
    </source>
</reference>
<sequence length="195" mass="21948">MFPDFFMHIGQALDLVSRYDSLRNPLTSLGDYLDPELISRCLAESGTVTLRKRRLPLEMMVWCIVGMALERKEPLHQIVNRLDIMLPGNRPFVAPSAVIQARQRLGSEAVRRVFTKTAQLWHNATPHPHWCGLTLLASMVCSGAHRIHQRTMQPSPARHMPGTRRSPAGQNGLPDGTDQPSADGCSLRHDEEQRK</sequence>
<dbReference type="InterPro" id="IPR024473">
    <property type="entry name" value="Transposases_IS4_N"/>
</dbReference>
<proteinExistence type="predicted"/>
<name>I6E6H9_SHIBO</name>
<dbReference type="PANTHER" id="PTHR37529">
    <property type="entry name" value="TRANSPOSASE INSG FOR INSERTION SEQUENCE ELEMENT IS4-RELATED"/>
    <property type="match status" value="1"/>
</dbReference>
<dbReference type="PANTHER" id="PTHR37529:SF1">
    <property type="entry name" value="TRANSPOSASE INSG FOR INSERTION SEQUENCE ELEMENT IS4-RELATED"/>
    <property type="match status" value="1"/>
</dbReference>
<protein>
    <submittedName>
        <fullName evidence="3">Putative transposase</fullName>
    </submittedName>
</protein>
<feature type="domain" description="Transposase IS4 N-terminal" evidence="2">
    <location>
        <begin position="24"/>
        <end position="115"/>
    </location>
</feature>
<feature type="region of interest" description="Disordered" evidence="1">
    <location>
        <begin position="151"/>
        <end position="195"/>
    </location>
</feature>
<accession>I6E6H9</accession>
<evidence type="ECO:0000313" key="3">
    <source>
        <dbReference type="EMBL" id="EIQ39621.1"/>
    </source>
</evidence>
<feature type="compositionally biased region" description="Basic and acidic residues" evidence="1">
    <location>
        <begin position="186"/>
        <end position="195"/>
    </location>
</feature>
<evidence type="ECO:0000313" key="4">
    <source>
        <dbReference type="Proteomes" id="UP000004199"/>
    </source>
</evidence>
<dbReference type="EMBL" id="AKNB01000225">
    <property type="protein sequence ID" value="EIQ39621.1"/>
    <property type="molecule type" value="Genomic_DNA"/>
</dbReference>